<dbReference type="InterPro" id="IPR036770">
    <property type="entry name" value="Ankyrin_rpt-contain_sf"/>
</dbReference>
<dbReference type="SUPFAM" id="SSF52540">
    <property type="entry name" value="P-loop containing nucleoside triphosphate hydrolases"/>
    <property type="match status" value="1"/>
</dbReference>
<evidence type="ECO:0000256" key="2">
    <source>
        <dbReference type="PROSITE-ProRule" id="PRU00023"/>
    </source>
</evidence>
<dbReference type="PROSITE" id="PS50088">
    <property type="entry name" value="ANK_REPEAT"/>
    <property type="match status" value="2"/>
</dbReference>
<keyword evidence="1" id="KW-0677">Repeat</keyword>
<dbReference type="InterPro" id="IPR027417">
    <property type="entry name" value="P-loop_NTPase"/>
</dbReference>
<feature type="domain" description="Nephrocystin 3-like N-terminal" evidence="5">
    <location>
        <begin position="189"/>
        <end position="352"/>
    </location>
</feature>
<keyword evidence="2" id="KW-0040">ANK repeat</keyword>
<evidence type="ECO:0000256" key="3">
    <source>
        <dbReference type="SAM" id="SignalP"/>
    </source>
</evidence>
<organism evidence="6 7">
    <name type="scientific">Glonium stellatum</name>
    <dbReference type="NCBI Taxonomy" id="574774"/>
    <lineage>
        <taxon>Eukaryota</taxon>
        <taxon>Fungi</taxon>
        <taxon>Dikarya</taxon>
        <taxon>Ascomycota</taxon>
        <taxon>Pezizomycotina</taxon>
        <taxon>Dothideomycetes</taxon>
        <taxon>Pleosporomycetidae</taxon>
        <taxon>Gloniales</taxon>
        <taxon>Gloniaceae</taxon>
        <taxon>Glonium</taxon>
    </lineage>
</organism>
<evidence type="ECO:0008006" key="8">
    <source>
        <dbReference type="Google" id="ProtNLM"/>
    </source>
</evidence>
<dbReference type="EMBL" id="KV749771">
    <property type="protein sequence ID" value="OCL07885.1"/>
    <property type="molecule type" value="Genomic_DNA"/>
</dbReference>
<dbReference type="PROSITE" id="PS50297">
    <property type="entry name" value="ANK_REP_REGION"/>
    <property type="match status" value="2"/>
</dbReference>
<dbReference type="Pfam" id="PF24883">
    <property type="entry name" value="NPHP3_N"/>
    <property type="match status" value="1"/>
</dbReference>
<feature type="repeat" description="ANK" evidence="2">
    <location>
        <begin position="655"/>
        <end position="681"/>
    </location>
</feature>
<dbReference type="InterPro" id="IPR056884">
    <property type="entry name" value="NPHP3-like_N"/>
</dbReference>
<evidence type="ECO:0000313" key="7">
    <source>
        <dbReference type="Proteomes" id="UP000250140"/>
    </source>
</evidence>
<dbReference type="SMART" id="SM00248">
    <property type="entry name" value="ANK"/>
    <property type="match status" value="2"/>
</dbReference>
<dbReference type="PANTHER" id="PTHR10039:SF16">
    <property type="entry name" value="GPI INOSITOL-DEACYLASE"/>
    <property type="match status" value="1"/>
</dbReference>
<feature type="domain" description="GPI inositol-deacylase winged helix" evidence="4">
    <location>
        <begin position="437"/>
        <end position="522"/>
    </location>
</feature>
<protein>
    <recommendedName>
        <fullName evidence="8">NACHT domain-containing protein</fullName>
    </recommendedName>
</protein>
<feature type="repeat" description="ANK" evidence="2">
    <location>
        <begin position="619"/>
        <end position="651"/>
    </location>
</feature>
<proteinExistence type="predicted"/>
<keyword evidence="7" id="KW-1185">Reference proteome</keyword>
<dbReference type="Pfam" id="PF22939">
    <property type="entry name" value="WHD_GPIID"/>
    <property type="match status" value="1"/>
</dbReference>
<name>A0A8E2EZN4_9PEZI</name>
<dbReference type="Proteomes" id="UP000250140">
    <property type="component" value="Unassembled WGS sequence"/>
</dbReference>
<dbReference type="Pfam" id="PF12796">
    <property type="entry name" value="Ank_2"/>
    <property type="match status" value="1"/>
</dbReference>
<dbReference type="OrthoDB" id="1577640at2759"/>
<evidence type="ECO:0000256" key="1">
    <source>
        <dbReference type="ARBA" id="ARBA00022737"/>
    </source>
</evidence>
<dbReference type="InterPro" id="IPR054471">
    <property type="entry name" value="GPIID_WHD"/>
</dbReference>
<feature type="signal peptide" evidence="3">
    <location>
        <begin position="1"/>
        <end position="18"/>
    </location>
</feature>
<feature type="chain" id="PRO_5034006557" description="NACHT domain-containing protein" evidence="3">
    <location>
        <begin position="19"/>
        <end position="681"/>
    </location>
</feature>
<dbReference type="SUPFAM" id="SSF48403">
    <property type="entry name" value="Ankyrin repeat"/>
    <property type="match status" value="1"/>
</dbReference>
<sequence length="681" mass="77247">MDPLSITASLIAVLQISGAVVSTCYEYRAKVKGASQDAARIVDEVNSIRDVLEKIFKLAENAEANSLPLSNFETLNKPDGPLLQCEAELILLQAKLKPAHGWKGIRNALVWPLKEGDVDRCLDRISRLKQTLQLALTVDQTTASSGVDLEARANSLHGKVNQRQQICSWLAAPNPSSNQNDAQSRRAPNTGKWCIESPQFIKWKTTPGSILWLHGIPGCGKTVLCSTTIKEVSNMCRSDPTCAFAYFFFDFTEQKKQVYQNVVRSLVTQLARQSAEIPQSLLSLYSQCQEWDQQPNLQDLLSVLRLMIEETRHTYIIIDALDECKDREKLLEMLHCIADWKIEKLHLLVTSRKEKDIEESLQQLVMEQICVQSILVDADIRTHISQVVPEDPKLKRWPPDVQAEIITTLIEGARGMSLPKTLDETYLRILSNIYSDYSRDAFKILQWLSFSYHPVTLNEISEMLAIDLDKIPRYDPDQRLQDPKDVLSICGSLISISDNDNVVRLSHYSVKEYLLSDRIRMGSQSRYHVSQIETDIFMAETCLAYFLEFDTWSYDIISELNDRPLIQYAVDFWYSHFDHIEKSARPARLIGLALQLLDETNRIFSKLTWMSVTSRRHGKSYSPLYYAAIIGSRDLIEIILDRGADVNAESGGCGNALQAASWRCNVNAVRVLLERGADVNL</sequence>
<evidence type="ECO:0000259" key="4">
    <source>
        <dbReference type="Pfam" id="PF22939"/>
    </source>
</evidence>
<dbReference type="Gene3D" id="1.25.40.20">
    <property type="entry name" value="Ankyrin repeat-containing domain"/>
    <property type="match status" value="1"/>
</dbReference>
<dbReference type="AlphaFoldDB" id="A0A8E2EZN4"/>
<dbReference type="InterPro" id="IPR002110">
    <property type="entry name" value="Ankyrin_rpt"/>
</dbReference>
<reference evidence="6 7" key="1">
    <citation type="journal article" date="2016" name="Nat. Commun.">
        <title>Ectomycorrhizal ecology is imprinted in the genome of the dominant symbiotic fungus Cenococcum geophilum.</title>
        <authorList>
            <consortium name="DOE Joint Genome Institute"/>
            <person name="Peter M."/>
            <person name="Kohler A."/>
            <person name="Ohm R.A."/>
            <person name="Kuo A."/>
            <person name="Krutzmann J."/>
            <person name="Morin E."/>
            <person name="Arend M."/>
            <person name="Barry K.W."/>
            <person name="Binder M."/>
            <person name="Choi C."/>
            <person name="Clum A."/>
            <person name="Copeland A."/>
            <person name="Grisel N."/>
            <person name="Haridas S."/>
            <person name="Kipfer T."/>
            <person name="LaButti K."/>
            <person name="Lindquist E."/>
            <person name="Lipzen A."/>
            <person name="Maire R."/>
            <person name="Meier B."/>
            <person name="Mihaltcheva S."/>
            <person name="Molinier V."/>
            <person name="Murat C."/>
            <person name="Poggeler S."/>
            <person name="Quandt C.A."/>
            <person name="Sperisen C."/>
            <person name="Tritt A."/>
            <person name="Tisserant E."/>
            <person name="Crous P.W."/>
            <person name="Henrissat B."/>
            <person name="Nehls U."/>
            <person name="Egli S."/>
            <person name="Spatafora J.W."/>
            <person name="Grigoriev I.V."/>
            <person name="Martin F.M."/>
        </authorList>
    </citation>
    <scope>NUCLEOTIDE SEQUENCE [LARGE SCALE GENOMIC DNA]</scope>
    <source>
        <strain evidence="6 7">CBS 207.34</strain>
    </source>
</reference>
<feature type="non-terminal residue" evidence="6">
    <location>
        <position position="1"/>
    </location>
</feature>
<dbReference type="Gene3D" id="3.40.50.300">
    <property type="entry name" value="P-loop containing nucleotide triphosphate hydrolases"/>
    <property type="match status" value="1"/>
</dbReference>
<gene>
    <name evidence="6" type="ORF">AOQ84DRAFT_267871</name>
</gene>
<evidence type="ECO:0000313" key="6">
    <source>
        <dbReference type="EMBL" id="OCL07885.1"/>
    </source>
</evidence>
<keyword evidence="3" id="KW-0732">Signal</keyword>
<dbReference type="PANTHER" id="PTHR10039">
    <property type="entry name" value="AMELOGENIN"/>
    <property type="match status" value="1"/>
</dbReference>
<accession>A0A8E2EZN4</accession>
<evidence type="ECO:0000259" key="5">
    <source>
        <dbReference type="Pfam" id="PF24883"/>
    </source>
</evidence>